<dbReference type="Proteomes" id="UP000228621">
    <property type="component" value="Unassembled WGS sequence"/>
</dbReference>
<dbReference type="OrthoDB" id="6297770at2"/>
<organism evidence="1 2">
    <name type="scientific">Pseudoalteromonas piscicida</name>
    <dbReference type="NCBI Taxonomy" id="43662"/>
    <lineage>
        <taxon>Bacteria</taxon>
        <taxon>Pseudomonadati</taxon>
        <taxon>Pseudomonadota</taxon>
        <taxon>Gammaproteobacteria</taxon>
        <taxon>Alteromonadales</taxon>
        <taxon>Pseudoalteromonadaceae</taxon>
        <taxon>Pseudoalteromonas</taxon>
    </lineage>
</organism>
<gene>
    <name evidence="1" type="ORF">CEX98_15455</name>
</gene>
<proteinExistence type="predicted"/>
<reference evidence="2" key="1">
    <citation type="journal article" date="2019" name="Genome Announc.">
        <title>Draft Genome Sequence of Pseudoalteromonas piscicida Strain 36Y ROTHPW, an Hypersaline Seawater Isolate from the South Coast of Sonora, Mexico.</title>
        <authorList>
            <person name="Sanchez-Diaz R."/>
            <person name="Molina-Garza Z.J."/>
            <person name="Cruz-Suarez L.E."/>
            <person name="Selvin J."/>
            <person name="Kiran G.S."/>
            <person name="Ibarra-Gamez J.C."/>
            <person name="Gomez-Gil B."/>
            <person name="Galaviz-Silva L."/>
        </authorList>
    </citation>
    <scope>NUCLEOTIDE SEQUENCE [LARGE SCALE GENOMIC DNA]</scope>
    <source>
        <strain evidence="2">36Y_RITHPW</strain>
    </source>
</reference>
<sequence>MQSNKTKHKWMMLVKRLMLLVGLYVMLVILLPGIQGETFFSTACLITILALMLSGGGYGNQRLEALLTKDGNTLMLSYGTGKITIPVERVESIAIGKNYLGLIEKNNSNGYDIMCKGSREQIHHHIKNVLGAHFKNCTVQRV</sequence>
<comment type="caution">
    <text evidence="1">The sequence shown here is derived from an EMBL/GenBank/DDBJ whole genome shotgun (WGS) entry which is preliminary data.</text>
</comment>
<name>A0A2A5JMU1_PSEO7</name>
<accession>A0A2A5JMU1</accession>
<evidence type="ECO:0000313" key="2">
    <source>
        <dbReference type="Proteomes" id="UP000228621"/>
    </source>
</evidence>
<dbReference type="RefSeq" id="WP_099642945.1">
    <property type="nucleotide sequence ID" value="NZ_NKHF01000072.1"/>
</dbReference>
<dbReference type="EMBL" id="NKHF01000072">
    <property type="protein sequence ID" value="PCK30784.1"/>
    <property type="molecule type" value="Genomic_DNA"/>
</dbReference>
<dbReference type="AlphaFoldDB" id="A0A2A5JMU1"/>
<protein>
    <recommendedName>
        <fullName evidence="3">PH domain-containing protein</fullName>
    </recommendedName>
</protein>
<keyword evidence="2" id="KW-1185">Reference proteome</keyword>
<evidence type="ECO:0000313" key="1">
    <source>
        <dbReference type="EMBL" id="PCK30784.1"/>
    </source>
</evidence>
<evidence type="ECO:0008006" key="3">
    <source>
        <dbReference type="Google" id="ProtNLM"/>
    </source>
</evidence>